<feature type="domain" description="NADP-dependent oxidoreductase" evidence="4">
    <location>
        <begin position="33"/>
        <end position="263"/>
    </location>
</feature>
<protein>
    <submittedName>
        <fullName evidence="5">Aldo/keto reductase</fullName>
    </submittedName>
</protein>
<evidence type="ECO:0000256" key="2">
    <source>
        <dbReference type="ARBA" id="ARBA00022857"/>
    </source>
</evidence>
<dbReference type="InterPro" id="IPR020471">
    <property type="entry name" value="AKR"/>
</dbReference>
<dbReference type="Gene3D" id="3.20.20.100">
    <property type="entry name" value="NADP-dependent oxidoreductase domain"/>
    <property type="match status" value="1"/>
</dbReference>
<dbReference type="SUPFAM" id="SSF51430">
    <property type="entry name" value="NAD(P)-linked oxidoreductase"/>
    <property type="match status" value="1"/>
</dbReference>
<dbReference type="EMBL" id="JBHTIL010000001">
    <property type="protein sequence ID" value="MFD0925673.1"/>
    <property type="molecule type" value="Genomic_DNA"/>
</dbReference>
<evidence type="ECO:0000313" key="5">
    <source>
        <dbReference type="EMBL" id="MFD0925673.1"/>
    </source>
</evidence>
<keyword evidence="6" id="KW-1185">Reference proteome</keyword>
<name>A0ABW3G6G8_9NOCA</name>
<evidence type="ECO:0000259" key="4">
    <source>
        <dbReference type="Pfam" id="PF00248"/>
    </source>
</evidence>
<comment type="caution">
    <text evidence="5">The sequence shown here is derived from an EMBL/GenBank/DDBJ whole genome shotgun (WGS) entry which is preliminary data.</text>
</comment>
<dbReference type="PIRSF" id="PIRSF000097">
    <property type="entry name" value="AKR"/>
    <property type="match status" value="1"/>
</dbReference>
<accession>A0ABW3G6G8</accession>
<dbReference type="InterPro" id="IPR036812">
    <property type="entry name" value="NAD(P)_OxRdtase_dom_sf"/>
</dbReference>
<dbReference type="PANTHER" id="PTHR43827">
    <property type="entry name" value="2,5-DIKETO-D-GLUCONIC ACID REDUCTASE"/>
    <property type="match status" value="1"/>
</dbReference>
<proteinExistence type="inferred from homology"/>
<dbReference type="InterPro" id="IPR018170">
    <property type="entry name" value="Aldo/ket_reductase_CS"/>
</dbReference>
<dbReference type="PANTHER" id="PTHR43827:SF3">
    <property type="entry name" value="NADP-DEPENDENT OXIDOREDUCTASE DOMAIN-CONTAINING PROTEIN"/>
    <property type="match status" value="1"/>
</dbReference>
<reference evidence="6" key="1">
    <citation type="journal article" date="2019" name="Int. J. Syst. Evol. Microbiol.">
        <title>The Global Catalogue of Microorganisms (GCM) 10K type strain sequencing project: providing services to taxonomists for standard genome sequencing and annotation.</title>
        <authorList>
            <consortium name="The Broad Institute Genomics Platform"/>
            <consortium name="The Broad Institute Genome Sequencing Center for Infectious Disease"/>
            <person name="Wu L."/>
            <person name="Ma J."/>
        </authorList>
    </citation>
    <scope>NUCLEOTIDE SEQUENCE [LARGE SCALE GENOMIC DNA]</scope>
    <source>
        <strain evidence="6">CCUG 50873</strain>
    </source>
</reference>
<keyword evidence="2" id="KW-0521">NADP</keyword>
<evidence type="ECO:0000313" key="6">
    <source>
        <dbReference type="Proteomes" id="UP001597068"/>
    </source>
</evidence>
<evidence type="ECO:0000256" key="1">
    <source>
        <dbReference type="ARBA" id="ARBA00007905"/>
    </source>
</evidence>
<gene>
    <name evidence="5" type="ORF">ACFQ04_07965</name>
</gene>
<dbReference type="Pfam" id="PF00248">
    <property type="entry name" value="Aldo_ket_red"/>
    <property type="match status" value="1"/>
</dbReference>
<dbReference type="PRINTS" id="PR00069">
    <property type="entry name" value="ALDKETRDTASE"/>
</dbReference>
<keyword evidence="3" id="KW-0560">Oxidoreductase</keyword>
<dbReference type="InterPro" id="IPR023210">
    <property type="entry name" value="NADP_OxRdtase_dom"/>
</dbReference>
<organism evidence="5 6">
    <name type="scientific">Williamsia deligens</name>
    <dbReference type="NCBI Taxonomy" id="321325"/>
    <lineage>
        <taxon>Bacteria</taxon>
        <taxon>Bacillati</taxon>
        <taxon>Actinomycetota</taxon>
        <taxon>Actinomycetes</taxon>
        <taxon>Mycobacteriales</taxon>
        <taxon>Nocardiaceae</taxon>
        <taxon>Williamsia</taxon>
    </lineage>
</organism>
<sequence length="279" mass="30072">MSALAIPTAPLTDAPPIPLVGLGTYKLLGRPGADAVATAIRSGYRLIDTATRYSNEKCVGIGIADSGVDRDDVTVITKLGGGDHGFDPTIVAARESARRLGVDRIDVYLIHWPCPSLGLTVETWRAMLSLVDDGLVGAAGVSNFTVDQLQMLFDETGRWPVLNQIQCSPALPRRELRAFMTERGIHAQAWSPTGRTEGVLDDERVAGIAKAHGRSPIHVVLRWAVQQGIGVIPKSADAERQVHNASLFDFVLTDEDMTELEGLDLGEAAARDSHVDEEF</sequence>
<dbReference type="PROSITE" id="PS00798">
    <property type="entry name" value="ALDOKETO_REDUCTASE_1"/>
    <property type="match status" value="1"/>
</dbReference>
<dbReference type="RefSeq" id="WP_253646394.1">
    <property type="nucleotide sequence ID" value="NZ_BAAAMO010000002.1"/>
</dbReference>
<evidence type="ECO:0000256" key="3">
    <source>
        <dbReference type="ARBA" id="ARBA00023002"/>
    </source>
</evidence>
<comment type="similarity">
    <text evidence="1">Belongs to the aldo/keto reductase family.</text>
</comment>
<dbReference type="Proteomes" id="UP001597068">
    <property type="component" value="Unassembled WGS sequence"/>
</dbReference>